<dbReference type="SUPFAM" id="SSF55060">
    <property type="entry name" value="GHMP Kinase, C-terminal domain"/>
    <property type="match status" value="1"/>
</dbReference>
<keyword evidence="5 11" id="KW-0547">Nucleotide-binding</keyword>
<evidence type="ECO:0000256" key="11">
    <source>
        <dbReference type="HAMAP-Rule" id="MF_00246"/>
    </source>
</evidence>
<feature type="active site" description="Proton acceptor" evidence="11">
    <location>
        <position position="179"/>
    </location>
</feature>
<keyword evidence="10 11" id="KW-0119">Carbohydrate metabolism</keyword>
<dbReference type="GeneID" id="85014978"/>
<comment type="caution">
    <text evidence="16">The sequence shown here is derived from an EMBL/GenBank/DDBJ whole genome shotgun (WGS) entry which is preliminary data.</text>
</comment>
<feature type="domain" description="Galactokinase N-terminal" evidence="15">
    <location>
        <begin position="12"/>
        <end position="62"/>
    </location>
</feature>
<dbReference type="Gene3D" id="3.30.230.10">
    <property type="match status" value="1"/>
</dbReference>
<keyword evidence="7 11" id="KW-0067">ATP-binding</keyword>
<dbReference type="PRINTS" id="PR00473">
    <property type="entry name" value="GALCTOKINASE"/>
</dbReference>
<evidence type="ECO:0000313" key="17">
    <source>
        <dbReference type="Proteomes" id="UP000522163"/>
    </source>
</evidence>
<evidence type="ECO:0000256" key="3">
    <source>
        <dbReference type="ARBA" id="ARBA00022679"/>
    </source>
</evidence>
<feature type="domain" description="GHMP kinase N-terminal" evidence="13">
    <location>
        <begin position="99"/>
        <end position="187"/>
    </location>
</feature>
<keyword evidence="9 11" id="KW-0299">Galactose metabolism</keyword>
<keyword evidence="8 11" id="KW-0460">Magnesium</keyword>
<dbReference type="InterPro" id="IPR006203">
    <property type="entry name" value="GHMP_knse_ATP-bd_CS"/>
</dbReference>
<feature type="domain" description="GHMP kinase C-terminal" evidence="14">
    <location>
        <begin position="290"/>
        <end position="371"/>
    </location>
</feature>
<dbReference type="InterPro" id="IPR020568">
    <property type="entry name" value="Ribosomal_Su5_D2-typ_SF"/>
</dbReference>
<evidence type="ECO:0000256" key="1">
    <source>
        <dbReference type="ARBA" id="ARBA00006566"/>
    </source>
</evidence>
<feature type="binding site" evidence="11">
    <location>
        <position position="229"/>
    </location>
    <ligand>
        <name>substrate</name>
    </ligand>
</feature>
<comment type="subcellular location">
    <subcellularLocation>
        <location evidence="11">Cytoplasm</location>
    </subcellularLocation>
</comment>
<dbReference type="InterPro" id="IPR019539">
    <property type="entry name" value="GalKase_N"/>
</dbReference>
<evidence type="ECO:0000259" key="13">
    <source>
        <dbReference type="Pfam" id="PF00288"/>
    </source>
</evidence>
<dbReference type="InterPro" id="IPR014721">
    <property type="entry name" value="Ribsml_uS5_D2-typ_fold_subgr"/>
</dbReference>
<dbReference type="FunFam" id="3.30.70.890:FF:000001">
    <property type="entry name" value="Galactokinase"/>
    <property type="match status" value="1"/>
</dbReference>
<sequence length="392" mass="43926">MREEEIKKALEEKFSELYGNTEGIRYFFAPGRVNLIGEHTDYNGGHVFPCALSMGSYAAVKKREDKNFRFYSLNVEGAGVISAGEHDFTPLEDKQWAAYLKGVIWAMEKRGLEIPCGLDLVLYGNIPNGSGLSSSASLEVLMGSICKELYGLSVSFPELALIGQYSENNYNGMNCGIMDQFASAMGKKDHAIFLDTATLQFSYAPIVLKDHCIIISNTNKKHKLIGSAYNDRRRESEEALKILQKFRPIKSLGELSDEDFFALEKEISNPIIRMRAKHAVLENNRTIAAKKALEEGDLHRFGELMNLSHDSLRDDYEVSCEELDTLVDAARALPYVYGSRMTGGGFGGCTVTLLEKDKKEEFKRKVAESYERKIGYPCSFYEAEVSDGPREL</sequence>
<evidence type="ECO:0000259" key="14">
    <source>
        <dbReference type="Pfam" id="PF08544"/>
    </source>
</evidence>
<dbReference type="Pfam" id="PF10509">
    <property type="entry name" value="GalKase_gal_bdg"/>
    <property type="match status" value="1"/>
</dbReference>
<evidence type="ECO:0000256" key="6">
    <source>
        <dbReference type="ARBA" id="ARBA00022777"/>
    </source>
</evidence>
<dbReference type="SUPFAM" id="SSF54211">
    <property type="entry name" value="Ribosomal protein S5 domain 2-like"/>
    <property type="match status" value="1"/>
</dbReference>
<feature type="binding site" evidence="11">
    <location>
        <position position="72"/>
    </location>
    <ligand>
        <name>ATP</name>
        <dbReference type="ChEBI" id="CHEBI:30616"/>
    </ligand>
</feature>
<dbReference type="NCBIfam" id="NF003705">
    <property type="entry name" value="PRK05322.1"/>
    <property type="match status" value="1"/>
</dbReference>
<dbReference type="NCBIfam" id="TIGR00131">
    <property type="entry name" value="gal_kin"/>
    <property type="match status" value="1"/>
</dbReference>
<dbReference type="EMBL" id="JACHHH010000006">
    <property type="protein sequence ID" value="MBB6041459.1"/>
    <property type="molecule type" value="Genomic_DNA"/>
</dbReference>
<feature type="binding site" evidence="11">
    <location>
        <begin position="129"/>
        <end position="135"/>
    </location>
    <ligand>
        <name>ATP</name>
        <dbReference type="ChEBI" id="CHEBI:30616"/>
    </ligand>
</feature>
<evidence type="ECO:0000256" key="4">
    <source>
        <dbReference type="ARBA" id="ARBA00022723"/>
    </source>
</evidence>
<dbReference type="InterPro" id="IPR000705">
    <property type="entry name" value="Galactokinase"/>
</dbReference>
<dbReference type="Pfam" id="PF00288">
    <property type="entry name" value="GHMP_kinases_N"/>
    <property type="match status" value="1"/>
</dbReference>
<dbReference type="InterPro" id="IPR013750">
    <property type="entry name" value="GHMP_kinase_C_dom"/>
</dbReference>
<dbReference type="GO" id="GO:0006012">
    <property type="term" value="P:galactose metabolic process"/>
    <property type="evidence" value="ECO:0007669"/>
    <property type="project" value="UniProtKB-UniRule"/>
</dbReference>
<dbReference type="PANTHER" id="PTHR10457:SF7">
    <property type="entry name" value="GALACTOKINASE-RELATED"/>
    <property type="match status" value="1"/>
</dbReference>
<dbReference type="PRINTS" id="PR00959">
    <property type="entry name" value="MEVGALKINASE"/>
</dbReference>
<keyword evidence="2 11" id="KW-0963">Cytoplasm</keyword>
<organism evidence="16 17">
    <name type="scientific">Oribacterium sinus</name>
    <dbReference type="NCBI Taxonomy" id="237576"/>
    <lineage>
        <taxon>Bacteria</taxon>
        <taxon>Bacillati</taxon>
        <taxon>Bacillota</taxon>
        <taxon>Clostridia</taxon>
        <taxon>Lachnospirales</taxon>
        <taxon>Lachnospiraceae</taxon>
        <taxon>Oribacterium</taxon>
    </lineage>
</organism>
<gene>
    <name evidence="11" type="primary">galK</name>
    <name evidence="16" type="ORF">HNQ46_001439</name>
</gene>
<feature type="site" description="Transition state stabilizer" evidence="11">
    <location>
        <position position="32"/>
    </location>
</feature>
<dbReference type="Pfam" id="PF08544">
    <property type="entry name" value="GHMP_kinases_C"/>
    <property type="match status" value="1"/>
</dbReference>
<proteinExistence type="inferred from homology"/>
<dbReference type="EC" id="2.7.1.6" evidence="11 12"/>
<evidence type="ECO:0000256" key="8">
    <source>
        <dbReference type="ARBA" id="ARBA00022842"/>
    </source>
</evidence>
<dbReference type="HAMAP" id="MF_00246">
    <property type="entry name" value="Galactokinase"/>
    <property type="match status" value="1"/>
</dbReference>
<dbReference type="PANTHER" id="PTHR10457">
    <property type="entry name" value="MEVALONATE KINASE/GALACTOKINASE"/>
    <property type="match status" value="1"/>
</dbReference>
<accession>A0A7W9SFY3</accession>
<comment type="pathway">
    <text evidence="11">Carbohydrate metabolism; galactose metabolism.</text>
</comment>
<dbReference type="RefSeq" id="WP_183684068.1">
    <property type="nucleotide sequence ID" value="NZ_JACHHH010000006.1"/>
</dbReference>
<feature type="binding site" evidence="11">
    <location>
        <position position="135"/>
    </location>
    <ligand>
        <name>Mg(2+)</name>
        <dbReference type="ChEBI" id="CHEBI:18420"/>
    </ligand>
</feature>
<name>A0A7W9SFY3_9FIRM</name>
<dbReference type="PROSITE" id="PS00627">
    <property type="entry name" value="GHMP_KINASES_ATP"/>
    <property type="match status" value="1"/>
</dbReference>
<feature type="binding site" evidence="11">
    <location>
        <begin position="38"/>
        <end position="41"/>
    </location>
    <ligand>
        <name>substrate</name>
    </ligand>
</feature>
<evidence type="ECO:0000256" key="5">
    <source>
        <dbReference type="ARBA" id="ARBA00022741"/>
    </source>
</evidence>
<dbReference type="InterPro" id="IPR022963">
    <property type="entry name" value="Galactokinase_bac"/>
</dbReference>
<dbReference type="GO" id="GO:0000287">
    <property type="term" value="F:magnesium ion binding"/>
    <property type="evidence" value="ECO:0007669"/>
    <property type="project" value="UniProtKB-UniRule"/>
</dbReference>
<evidence type="ECO:0000256" key="7">
    <source>
        <dbReference type="ARBA" id="ARBA00022840"/>
    </source>
</evidence>
<keyword evidence="3 11" id="KW-0808">Transferase</keyword>
<dbReference type="InterPro" id="IPR036554">
    <property type="entry name" value="GHMP_kinase_C_sf"/>
</dbReference>
<reference evidence="16 17" key="1">
    <citation type="submission" date="2020-08" db="EMBL/GenBank/DDBJ databases">
        <title>Genomic Encyclopedia of Type Strains, Phase IV (KMG-IV): sequencing the most valuable type-strain genomes for metagenomic binning, comparative biology and taxonomic classification.</title>
        <authorList>
            <person name="Goeker M."/>
        </authorList>
    </citation>
    <scope>NUCLEOTIDE SEQUENCE [LARGE SCALE GENOMIC DNA]</scope>
    <source>
        <strain evidence="16 17">DSM 17245</strain>
    </source>
</reference>
<dbReference type="PIRSF" id="PIRSF000530">
    <property type="entry name" value="Galactokinase"/>
    <property type="match status" value="1"/>
</dbReference>
<dbReference type="PROSITE" id="PS00106">
    <property type="entry name" value="GALACTOKINASE"/>
    <property type="match status" value="1"/>
</dbReference>
<keyword evidence="4 11" id="KW-0479">Metal-binding</keyword>
<dbReference type="Gene3D" id="3.30.70.890">
    <property type="entry name" value="GHMP kinase, C-terminal domain"/>
    <property type="match status" value="1"/>
</dbReference>
<dbReference type="InterPro" id="IPR006204">
    <property type="entry name" value="GHMP_kinase_N_dom"/>
</dbReference>
<dbReference type="GO" id="GO:0005829">
    <property type="term" value="C:cytosol"/>
    <property type="evidence" value="ECO:0007669"/>
    <property type="project" value="TreeGrafter"/>
</dbReference>
<dbReference type="InterPro" id="IPR006206">
    <property type="entry name" value="Mevalonate/galactokinase"/>
</dbReference>
<dbReference type="InterPro" id="IPR019741">
    <property type="entry name" value="Galactokinase_CS"/>
</dbReference>
<comment type="catalytic activity">
    <reaction evidence="11">
        <text>alpha-D-galactose + ATP = alpha-D-galactose 1-phosphate + ADP + H(+)</text>
        <dbReference type="Rhea" id="RHEA:13553"/>
        <dbReference type="ChEBI" id="CHEBI:15378"/>
        <dbReference type="ChEBI" id="CHEBI:28061"/>
        <dbReference type="ChEBI" id="CHEBI:30616"/>
        <dbReference type="ChEBI" id="CHEBI:58336"/>
        <dbReference type="ChEBI" id="CHEBI:456216"/>
        <dbReference type="EC" id="2.7.1.6"/>
    </reaction>
</comment>
<dbReference type="GO" id="GO:0005524">
    <property type="term" value="F:ATP binding"/>
    <property type="evidence" value="ECO:0007669"/>
    <property type="project" value="UniProtKB-UniRule"/>
</dbReference>
<evidence type="ECO:0000256" key="2">
    <source>
        <dbReference type="ARBA" id="ARBA00022490"/>
    </source>
</evidence>
<evidence type="ECO:0000256" key="10">
    <source>
        <dbReference type="ARBA" id="ARBA00023277"/>
    </source>
</evidence>
<dbReference type="UniPathway" id="UPA00214"/>
<evidence type="ECO:0000256" key="12">
    <source>
        <dbReference type="NCBIfam" id="TIGR00131"/>
    </source>
</evidence>
<dbReference type="Proteomes" id="UP000522163">
    <property type="component" value="Unassembled WGS sequence"/>
</dbReference>
<keyword evidence="6 11" id="KW-0418">Kinase</keyword>
<evidence type="ECO:0000313" key="16">
    <source>
        <dbReference type="EMBL" id="MBB6041459.1"/>
    </source>
</evidence>
<comment type="similarity">
    <text evidence="1 11">Belongs to the GHMP kinase family. GalK subfamily.</text>
</comment>
<feature type="binding site" evidence="11">
    <location>
        <position position="167"/>
    </location>
    <ligand>
        <name>Mg(2+)</name>
        <dbReference type="ChEBI" id="CHEBI:18420"/>
    </ligand>
</feature>
<evidence type="ECO:0000256" key="9">
    <source>
        <dbReference type="ARBA" id="ARBA00023144"/>
    </source>
</evidence>
<evidence type="ECO:0000259" key="15">
    <source>
        <dbReference type="Pfam" id="PF10509"/>
    </source>
</evidence>
<dbReference type="AlphaFoldDB" id="A0A7W9SFY3"/>
<comment type="function">
    <text evidence="11">Catalyzes the transfer of the gamma-phosphate of ATP to D-galactose to form alpha-D-galactose-1-phosphate (Gal-1-P).</text>
</comment>
<dbReference type="FunFam" id="3.30.230.10:FF:000017">
    <property type="entry name" value="Galactokinase"/>
    <property type="match status" value="1"/>
</dbReference>
<protein>
    <recommendedName>
        <fullName evidence="11 12">Galactokinase</fullName>
        <ecNumber evidence="11 12">2.7.1.6</ecNumber>
    </recommendedName>
    <alternativeName>
        <fullName evidence="11">Galactose kinase</fullName>
    </alternativeName>
</protein>
<dbReference type="GO" id="GO:0004335">
    <property type="term" value="F:galactokinase activity"/>
    <property type="evidence" value="ECO:0007669"/>
    <property type="project" value="UniProtKB-UniRule"/>
</dbReference>